<feature type="domain" description="Fido" evidence="1">
    <location>
        <begin position="4"/>
        <end position="122"/>
    </location>
</feature>
<dbReference type="EMBL" id="MFLZ01000021">
    <property type="protein sequence ID" value="OGG79678.1"/>
    <property type="molecule type" value="Genomic_DNA"/>
</dbReference>
<dbReference type="Pfam" id="PF02661">
    <property type="entry name" value="Fic"/>
    <property type="match status" value="1"/>
</dbReference>
<gene>
    <name evidence="2" type="ORF">A3A39_01760</name>
</gene>
<name>A0A1F6F1F9_9BACT</name>
<dbReference type="STRING" id="1798512.A3A39_01760"/>
<organism evidence="2 3">
    <name type="scientific">Candidatus Kaiserbacteria bacterium RIFCSPLOWO2_01_FULL_54_13</name>
    <dbReference type="NCBI Taxonomy" id="1798512"/>
    <lineage>
        <taxon>Bacteria</taxon>
        <taxon>Candidatus Kaiseribacteriota</taxon>
    </lineage>
</organism>
<evidence type="ECO:0000313" key="2">
    <source>
        <dbReference type="EMBL" id="OGG79678.1"/>
    </source>
</evidence>
<accession>A0A1F6F1F9</accession>
<comment type="caution">
    <text evidence="2">The sequence shown here is derived from an EMBL/GenBank/DDBJ whole genome shotgun (WGS) entry which is preliminary data.</text>
</comment>
<sequence>MRYLSAAQILLIHSILIDEYGGSHGVRDMHALESLERLPAQTAFGKQLYKTIFLKAALYARNVITGHPFIDGNKRAGITAALVFLENNGYRITSREGEVGRYAIRIARTEPSLGKIAAWLKKHSRKV</sequence>
<dbReference type="InterPro" id="IPR003812">
    <property type="entry name" value="Fido"/>
</dbReference>
<evidence type="ECO:0000259" key="1">
    <source>
        <dbReference type="PROSITE" id="PS51459"/>
    </source>
</evidence>
<dbReference type="PANTHER" id="PTHR39426:SF1">
    <property type="entry name" value="HOMOLOGY TO DEATH-ON-CURING PROTEIN OF PHAGE P1"/>
    <property type="match status" value="1"/>
</dbReference>
<dbReference type="InterPro" id="IPR006440">
    <property type="entry name" value="Doc"/>
</dbReference>
<dbReference type="PANTHER" id="PTHR39426">
    <property type="entry name" value="HOMOLOGY TO DEATH-ON-CURING PROTEIN OF PHAGE P1"/>
    <property type="match status" value="1"/>
</dbReference>
<dbReference type="Gene3D" id="1.20.120.1870">
    <property type="entry name" value="Fic/DOC protein, Fido domain"/>
    <property type="match status" value="1"/>
</dbReference>
<dbReference type="InterPro" id="IPR053737">
    <property type="entry name" value="Type_II_TA_Toxin"/>
</dbReference>
<dbReference type="PIRSF" id="PIRSF018297">
    <property type="entry name" value="Doc"/>
    <property type="match status" value="1"/>
</dbReference>
<dbReference type="SUPFAM" id="SSF140931">
    <property type="entry name" value="Fic-like"/>
    <property type="match status" value="1"/>
</dbReference>
<proteinExistence type="predicted"/>
<dbReference type="AlphaFoldDB" id="A0A1F6F1F9"/>
<protein>
    <recommendedName>
        <fullName evidence="1">Fido domain-containing protein</fullName>
    </recommendedName>
</protein>
<evidence type="ECO:0000313" key="3">
    <source>
        <dbReference type="Proteomes" id="UP000177372"/>
    </source>
</evidence>
<dbReference type="InterPro" id="IPR036597">
    <property type="entry name" value="Fido-like_dom_sf"/>
</dbReference>
<dbReference type="GO" id="GO:0016301">
    <property type="term" value="F:kinase activity"/>
    <property type="evidence" value="ECO:0007669"/>
    <property type="project" value="InterPro"/>
</dbReference>
<dbReference type="NCBIfam" id="TIGR01550">
    <property type="entry name" value="DOC_P1"/>
    <property type="match status" value="1"/>
</dbReference>
<dbReference type="Proteomes" id="UP000177372">
    <property type="component" value="Unassembled WGS sequence"/>
</dbReference>
<dbReference type="PROSITE" id="PS51459">
    <property type="entry name" value="FIDO"/>
    <property type="match status" value="1"/>
</dbReference>
<reference evidence="2 3" key="1">
    <citation type="journal article" date="2016" name="Nat. Commun.">
        <title>Thousands of microbial genomes shed light on interconnected biogeochemical processes in an aquifer system.</title>
        <authorList>
            <person name="Anantharaman K."/>
            <person name="Brown C.T."/>
            <person name="Hug L.A."/>
            <person name="Sharon I."/>
            <person name="Castelle C.J."/>
            <person name="Probst A.J."/>
            <person name="Thomas B.C."/>
            <person name="Singh A."/>
            <person name="Wilkins M.J."/>
            <person name="Karaoz U."/>
            <person name="Brodie E.L."/>
            <person name="Williams K.H."/>
            <person name="Hubbard S.S."/>
            <person name="Banfield J.F."/>
        </authorList>
    </citation>
    <scope>NUCLEOTIDE SEQUENCE [LARGE SCALE GENOMIC DNA]</scope>
</reference>